<feature type="compositionally biased region" description="Basic residues" evidence="1">
    <location>
        <begin position="122"/>
        <end position="137"/>
    </location>
</feature>
<feature type="compositionally biased region" description="Polar residues" evidence="1">
    <location>
        <begin position="109"/>
        <end position="121"/>
    </location>
</feature>
<proteinExistence type="predicted"/>
<evidence type="ECO:0000256" key="1">
    <source>
        <dbReference type="SAM" id="MobiDB-lite"/>
    </source>
</evidence>
<feature type="compositionally biased region" description="Low complexity" evidence="1">
    <location>
        <begin position="78"/>
        <end position="89"/>
    </location>
</feature>
<accession>A0A1B6KVB0</accession>
<dbReference type="EMBL" id="GEBQ01024600">
    <property type="protein sequence ID" value="JAT15377.1"/>
    <property type="molecule type" value="Transcribed_RNA"/>
</dbReference>
<sequence length="152" mass="17857">LALMIHKNQCWNFPLNTLNDMITFQTYDVNAKYTEEKILAKPNPQNNETLVTSEFDHTWKMISRNNKKTKPRLSKEYNTNTPSTTTTSNRFTVLTNKDYYQDTPLKESYQPNLSKPYCNNKTSKRKSHRPNWSKVKGRRLKLSLYSDSQGRG</sequence>
<feature type="non-terminal residue" evidence="2">
    <location>
        <position position="152"/>
    </location>
</feature>
<dbReference type="AlphaFoldDB" id="A0A1B6KVB0"/>
<evidence type="ECO:0000313" key="2">
    <source>
        <dbReference type="EMBL" id="JAT15377.1"/>
    </source>
</evidence>
<feature type="region of interest" description="Disordered" evidence="1">
    <location>
        <begin position="104"/>
        <end position="137"/>
    </location>
</feature>
<reference evidence="2" key="1">
    <citation type="submission" date="2015-11" db="EMBL/GenBank/DDBJ databases">
        <title>De novo transcriptome assembly of four potential Pierce s Disease insect vectors from Arizona vineyards.</title>
        <authorList>
            <person name="Tassone E.E."/>
        </authorList>
    </citation>
    <scope>NUCLEOTIDE SEQUENCE</scope>
</reference>
<gene>
    <name evidence="2" type="ORF">g.51152</name>
</gene>
<feature type="non-terminal residue" evidence="2">
    <location>
        <position position="1"/>
    </location>
</feature>
<protein>
    <submittedName>
        <fullName evidence="2">Uncharacterized protein</fullName>
    </submittedName>
</protein>
<name>A0A1B6KVB0_9HEMI</name>
<feature type="region of interest" description="Disordered" evidence="1">
    <location>
        <begin position="67"/>
        <end position="89"/>
    </location>
</feature>
<organism evidence="2">
    <name type="scientific">Graphocephala atropunctata</name>
    <dbReference type="NCBI Taxonomy" id="36148"/>
    <lineage>
        <taxon>Eukaryota</taxon>
        <taxon>Metazoa</taxon>
        <taxon>Ecdysozoa</taxon>
        <taxon>Arthropoda</taxon>
        <taxon>Hexapoda</taxon>
        <taxon>Insecta</taxon>
        <taxon>Pterygota</taxon>
        <taxon>Neoptera</taxon>
        <taxon>Paraneoptera</taxon>
        <taxon>Hemiptera</taxon>
        <taxon>Auchenorrhyncha</taxon>
        <taxon>Membracoidea</taxon>
        <taxon>Cicadellidae</taxon>
        <taxon>Cicadellinae</taxon>
        <taxon>Cicadellini</taxon>
        <taxon>Graphocephala</taxon>
    </lineage>
</organism>